<reference evidence="2" key="2">
    <citation type="journal article" date="2023" name="IMA Fungus">
        <title>Comparative genomic study of the Penicillium genus elucidates a diverse pangenome and 15 lateral gene transfer events.</title>
        <authorList>
            <person name="Petersen C."/>
            <person name="Sorensen T."/>
            <person name="Nielsen M.R."/>
            <person name="Sondergaard T.E."/>
            <person name="Sorensen J.L."/>
            <person name="Fitzpatrick D.A."/>
            <person name="Frisvad J.C."/>
            <person name="Nielsen K.L."/>
        </authorList>
    </citation>
    <scope>NUCLEOTIDE SEQUENCE</scope>
    <source>
        <strain evidence="2">IBT 16125</strain>
    </source>
</reference>
<dbReference type="GeneID" id="81601386"/>
<evidence type="ECO:0000313" key="2">
    <source>
        <dbReference type="EMBL" id="KAJ5443889.1"/>
    </source>
</evidence>
<dbReference type="EMBL" id="JAPVEA010000007">
    <property type="protein sequence ID" value="KAJ5443889.1"/>
    <property type="molecule type" value="Genomic_DNA"/>
</dbReference>
<dbReference type="Pfam" id="PF12511">
    <property type="entry name" value="DUF3716"/>
    <property type="match status" value="1"/>
</dbReference>
<feature type="region of interest" description="Disordered" evidence="1">
    <location>
        <begin position="163"/>
        <end position="198"/>
    </location>
</feature>
<dbReference type="AlphaFoldDB" id="A0AAD6G0K8"/>
<comment type="caution">
    <text evidence="2">The sequence shown here is derived from an EMBL/GenBank/DDBJ whole genome shotgun (WGS) entry which is preliminary data.</text>
</comment>
<dbReference type="RefSeq" id="XP_056763969.1">
    <property type="nucleotide sequence ID" value="XM_056911143.1"/>
</dbReference>
<evidence type="ECO:0000313" key="3">
    <source>
        <dbReference type="Proteomes" id="UP001213681"/>
    </source>
</evidence>
<proteinExistence type="predicted"/>
<evidence type="ECO:0000256" key="1">
    <source>
        <dbReference type="SAM" id="MobiDB-lite"/>
    </source>
</evidence>
<accession>A0AAD6G0K8</accession>
<protein>
    <submittedName>
        <fullName evidence="2">Uncharacterized protein</fullName>
    </submittedName>
</protein>
<feature type="compositionally biased region" description="Acidic residues" evidence="1">
    <location>
        <begin position="172"/>
        <end position="190"/>
    </location>
</feature>
<gene>
    <name evidence="2" type="ORF">N7458_007761</name>
</gene>
<dbReference type="InterPro" id="IPR022190">
    <property type="entry name" value="DUF3716"/>
</dbReference>
<dbReference type="Proteomes" id="UP001213681">
    <property type="component" value="Unassembled WGS sequence"/>
</dbReference>
<sequence length="277" mass="31070">MSQSNQEIREFIASIFNPRTLTYRDVANGLDQDLNPILEDDGRLEPRPDEKDIRACEPLRNVDWQGEAQEMVSYNNRMAAHGQRCGVVAPPGKECRNCKQGKGVFSTCVVNFAGNKVQSGGACMNCVFNDRAHRCSLRERSSNRKFTGKFTEDWVTAYVASKAPANNATADEQNENEDEDEDEDMNDEDAIGQSSGSTVTQDPLAQYYLDFPWPRTGDGGPGWNPQHFGSMLEPYWPEDAAAAMQAYHTLGQIRRRARWEQERLNAIFHIGMPPSGV</sequence>
<keyword evidence="3" id="KW-1185">Reference proteome</keyword>
<name>A0AAD6G0K8_9EURO</name>
<reference evidence="2" key="1">
    <citation type="submission" date="2022-12" db="EMBL/GenBank/DDBJ databases">
        <authorList>
            <person name="Petersen C."/>
        </authorList>
    </citation>
    <scope>NUCLEOTIDE SEQUENCE</scope>
    <source>
        <strain evidence="2">IBT 16125</strain>
    </source>
</reference>
<organism evidence="2 3">
    <name type="scientific">Penicillium daleae</name>
    <dbReference type="NCBI Taxonomy" id="63821"/>
    <lineage>
        <taxon>Eukaryota</taxon>
        <taxon>Fungi</taxon>
        <taxon>Dikarya</taxon>
        <taxon>Ascomycota</taxon>
        <taxon>Pezizomycotina</taxon>
        <taxon>Eurotiomycetes</taxon>
        <taxon>Eurotiomycetidae</taxon>
        <taxon>Eurotiales</taxon>
        <taxon>Aspergillaceae</taxon>
        <taxon>Penicillium</taxon>
    </lineage>
</organism>